<keyword evidence="7" id="KW-1185">Reference proteome</keyword>
<evidence type="ECO:0000256" key="4">
    <source>
        <dbReference type="ARBA" id="ARBA00013566"/>
    </source>
</evidence>
<name>A0ABR1FCT7_9ASCO</name>
<dbReference type="PANTHER" id="PTHR13475">
    <property type="entry name" value="NEUGRIN"/>
    <property type="match status" value="1"/>
</dbReference>
<evidence type="ECO:0000313" key="7">
    <source>
        <dbReference type="Proteomes" id="UP001498771"/>
    </source>
</evidence>
<feature type="compositionally biased region" description="Low complexity" evidence="5">
    <location>
        <begin position="52"/>
        <end position="76"/>
    </location>
</feature>
<dbReference type="InterPro" id="IPR010487">
    <property type="entry name" value="NGRN/Rrg9"/>
</dbReference>
<dbReference type="Proteomes" id="UP001498771">
    <property type="component" value="Unassembled WGS sequence"/>
</dbReference>
<reference evidence="6 7" key="1">
    <citation type="submission" date="2024-03" db="EMBL/GenBank/DDBJ databases">
        <title>Genome-scale model development and genomic sequencing of the oleaginous clade Lipomyces.</title>
        <authorList>
            <consortium name="Lawrence Berkeley National Laboratory"/>
            <person name="Czajka J.J."/>
            <person name="Han Y."/>
            <person name="Kim J."/>
            <person name="Mondo S.J."/>
            <person name="Hofstad B.A."/>
            <person name="Robles A."/>
            <person name="Haridas S."/>
            <person name="Riley R."/>
            <person name="LaButti K."/>
            <person name="Pangilinan J."/>
            <person name="Andreopoulos W."/>
            <person name="Lipzen A."/>
            <person name="Yan J."/>
            <person name="Wang M."/>
            <person name="Ng V."/>
            <person name="Grigoriev I.V."/>
            <person name="Spatafora J.W."/>
            <person name="Magnuson J.K."/>
            <person name="Baker S.E."/>
            <person name="Pomraning K.R."/>
        </authorList>
    </citation>
    <scope>NUCLEOTIDE SEQUENCE [LARGE SCALE GENOMIC DNA]</scope>
    <source>
        <strain evidence="6 7">Phaff 52-87</strain>
    </source>
</reference>
<comment type="function">
    <text evidence="1">Required for respiratory activity and maintenance and expression of the mitochondrial genome.</text>
</comment>
<gene>
    <name evidence="6" type="ORF">BZA70DRAFT_308425</name>
</gene>
<comment type="caution">
    <text evidence="6">The sequence shown here is derived from an EMBL/GenBank/DDBJ whole genome shotgun (WGS) entry which is preliminary data.</text>
</comment>
<feature type="region of interest" description="Disordered" evidence="5">
    <location>
        <begin position="52"/>
        <end position="109"/>
    </location>
</feature>
<accession>A0ABR1FCT7</accession>
<dbReference type="RefSeq" id="XP_064770620.1">
    <property type="nucleotide sequence ID" value="XM_064914854.1"/>
</dbReference>
<comment type="subcellular location">
    <subcellularLocation>
        <location evidence="2">Mitochondrion</location>
    </subcellularLocation>
</comment>
<organism evidence="6 7">
    <name type="scientific">Myxozyma melibiosi</name>
    <dbReference type="NCBI Taxonomy" id="54550"/>
    <lineage>
        <taxon>Eukaryota</taxon>
        <taxon>Fungi</taxon>
        <taxon>Dikarya</taxon>
        <taxon>Ascomycota</taxon>
        <taxon>Saccharomycotina</taxon>
        <taxon>Lipomycetes</taxon>
        <taxon>Lipomycetales</taxon>
        <taxon>Lipomycetaceae</taxon>
        <taxon>Myxozyma</taxon>
    </lineage>
</organism>
<proteinExistence type="inferred from homology"/>
<feature type="region of interest" description="Disordered" evidence="5">
    <location>
        <begin position="224"/>
        <end position="250"/>
    </location>
</feature>
<dbReference type="GeneID" id="90040366"/>
<evidence type="ECO:0000256" key="2">
    <source>
        <dbReference type="ARBA" id="ARBA00004173"/>
    </source>
</evidence>
<evidence type="ECO:0000256" key="3">
    <source>
        <dbReference type="ARBA" id="ARBA00010895"/>
    </source>
</evidence>
<dbReference type="PANTHER" id="PTHR13475:SF3">
    <property type="entry name" value="NEUGRIN"/>
    <property type="match status" value="1"/>
</dbReference>
<dbReference type="EMBL" id="JBBJBU010000001">
    <property type="protein sequence ID" value="KAK7207587.1"/>
    <property type="molecule type" value="Genomic_DNA"/>
</dbReference>
<evidence type="ECO:0000313" key="6">
    <source>
        <dbReference type="EMBL" id="KAK7207587.1"/>
    </source>
</evidence>
<evidence type="ECO:0000256" key="1">
    <source>
        <dbReference type="ARBA" id="ARBA00003548"/>
    </source>
</evidence>
<protein>
    <recommendedName>
        <fullName evidence="4">Required for respiratory growth protein 9, mitochondrial</fullName>
    </recommendedName>
</protein>
<comment type="similarity">
    <text evidence="3">Belongs to the RRG9 family.</text>
</comment>
<evidence type="ECO:0000256" key="5">
    <source>
        <dbReference type="SAM" id="MobiDB-lite"/>
    </source>
</evidence>
<sequence length="250" mass="28737">MSRIISKSLCNFSRSRCLSQTSVSAAPISQSFSVFQSNWQSRYITRLNYSTTAKPGKAKAASTSTTASRSTETSSTDQQPAKRKRGPKPKYSIPEPFVPRPGRSDDIKPERLEKIPKDWENRPLEPWKKRLYATKEKLNGSAWSPNKKLSPEARRALRAVKALYPDVKASNLANFFGISHEAVRRILKSTWEPHTDEDYQEFLDRWARRGGRILDEWEKIGRISRRPNEATSRRPDYRGNRERDDKGPGR</sequence>